<feature type="region of interest" description="Disordered" evidence="1">
    <location>
        <begin position="182"/>
        <end position="205"/>
    </location>
</feature>
<organism evidence="2">
    <name type="scientific">uncultured virus</name>
    <dbReference type="NCBI Taxonomy" id="340016"/>
    <lineage>
        <taxon>Viruses</taxon>
        <taxon>environmental samples</taxon>
    </lineage>
</organism>
<evidence type="ECO:0000313" key="2">
    <source>
        <dbReference type="EMBL" id="ASF00100.1"/>
    </source>
</evidence>
<reference evidence="2" key="2">
    <citation type="journal article" date="2017" name="Nat. Commun.">
        <title>Single-virus genomics reveals hidden cosmopolitan and abundant viruses.</title>
        <authorList>
            <person name="Martinez-Hernandez F."/>
            <person name="Fornas O."/>
            <person name="Lluesma Gomez M."/>
            <person name="Bolduc B."/>
            <person name="de la Cruz Pena M.J."/>
            <person name="Martinez J.M."/>
            <person name="Anton J."/>
            <person name="Gasol J.M."/>
            <person name="Rosselli R."/>
            <person name="Rodriguez-Valera F."/>
            <person name="Sullivan M.B."/>
            <person name="Acinas S.G."/>
            <person name="Martinez-Garcia M."/>
        </authorList>
    </citation>
    <scope>NUCLEOTIDE SEQUENCE</scope>
</reference>
<sequence length="205" mass="23371">MPNRCLSFQVIFTGCETDDTDEQNVTGGAMWARMPITALVGDTPVDDWAKELPPYLAQPWDCMSHDHSVYVLNRATPAPWIVKVDGEFYPAKYYFTVDYTNSEIADDPAQHKQSHVLELMNAGEYTGNIVALPNNRVRVTHPAWFETGTGSPDFRPSQRIFHSKQEIEYVWNTDRVFNNLYAEDTDDSQSQSNNKKSSRKAKKSK</sequence>
<name>A0A218MLD9_9VIRU</name>
<reference evidence="2" key="1">
    <citation type="submission" date="2016-10" db="EMBL/GenBank/DDBJ databases">
        <authorList>
            <person name="Varghese N."/>
        </authorList>
    </citation>
    <scope>NUCLEOTIDE SEQUENCE</scope>
</reference>
<dbReference type="PROSITE" id="PS51257">
    <property type="entry name" value="PROKAR_LIPOPROTEIN"/>
    <property type="match status" value="1"/>
</dbReference>
<feature type="compositionally biased region" description="Basic residues" evidence="1">
    <location>
        <begin position="196"/>
        <end position="205"/>
    </location>
</feature>
<accession>A0A218MLD9</accession>
<proteinExistence type="predicted"/>
<evidence type="ECO:0000256" key="1">
    <source>
        <dbReference type="SAM" id="MobiDB-lite"/>
    </source>
</evidence>
<dbReference type="EMBL" id="KY052814">
    <property type="protein sequence ID" value="ASF00100.1"/>
    <property type="molecule type" value="Genomic_DNA"/>
</dbReference>
<protein>
    <submittedName>
        <fullName evidence="2">Putative PurM</fullName>
    </submittedName>
</protein>